<dbReference type="GO" id="GO:0005737">
    <property type="term" value="C:cytoplasm"/>
    <property type="evidence" value="ECO:0007669"/>
    <property type="project" value="UniProtKB-ARBA"/>
</dbReference>
<feature type="domain" description="AMP-binding enzyme C-terminal" evidence="4">
    <location>
        <begin position="511"/>
        <end position="586"/>
    </location>
</feature>
<evidence type="ECO:0000313" key="6">
    <source>
        <dbReference type="Proteomes" id="UP001497623"/>
    </source>
</evidence>
<dbReference type="CDD" id="cd05941">
    <property type="entry name" value="MCS"/>
    <property type="match status" value="1"/>
</dbReference>
<proteinExistence type="inferred from homology"/>
<keyword evidence="2" id="KW-0436">Ligase</keyword>
<dbReference type="AlphaFoldDB" id="A0AAV2QDA5"/>
<dbReference type="PANTHER" id="PTHR43201">
    <property type="entry name" value="ACYL-COA SYNTHETASE"/>
    <property type="match status" value="1"/>
</dbReference>
<dbReference type="PROSITE" id="PS00455">
    <property type="entry name" value="AMP_BINDING"/>
    <property type="match status" value="1"/>
</dbReference>
<dbReference type="InterPro" id="IPR025110">
    <property type="entry name" value="AMP-bd_C"/>
</dbReference>
<comment type="similarity">
    <text evidence="1">Belongs to the ATP-dependent AMP-binding enzyme family.</text>
</comment>
<feature type="non-terminal residue" evidence="5">
    <location>
        <position position="604"/>
    </location>
</feature>
<evidence type="ECO:0000259" key="3">
    <source>
        <dbReference type="Pfam" id="PF00501"/>
    </source>
</evidence>
<evidence type="ECO:0000256" key="2">
    <source>
        <dbReference type="ARBA" id="ARBA00022598"/>
    </source>
</evidence>
<dbReference type="Proteomes" id="UP001497623">
    <property type="component" value="Unassembled WGS sequence"/>
</dbReference>
<dbReference type="InterPro" id="IPR020845">
    <property type="entry name" value="AMP-binding_CS"/>
</dbReference>
<dbReference type="FunFam" id="3.40.50.12780:FF:000030">
    <property type="entry name" value="Acyl-CoA synthetase family member 3"/>
    <property type="match status" value="1"/>
</dbReference>
<dbReference type="SUPFAM" id="SSF56801">
    <property type="entry name" value="Acetyl-CoA synthetase-like"/>
    <property type="match status" value="1"/>
</dbReference>
<name>A0AAV2QDA5_MEGNR</name>
<dbReference type="EMBL" id="CAXKWB010005952">
    <property type="protein sequence ID" value="CAL4080716.1"/>
    <property type="molecule type" value="Genomic_DNA"/>
</dbReference>
<protein>
    <recommendedName>
        <fullName evidence="7">Acyl-CoA synthetase family member 3, mitochondrial</fullName>
    </recommendedName>
</protein>
<dbReference type="PANTHER" id="PTHR43201:SF8">
    <property type="entry name" value="ACYL-COA SYNTHETASE FAMILY MEMBER 3"/>
    <property type="match status" value="1"/>
</dbReference>
<dbReference type="Pfam" id="PF13193">
    <property type="entry name" value="AMP-binding_C"/>
    <property type="match status" value="1"/>
</dbReference>
<dbReference type="Gene3D" id="3.40.50.12780">
    <property type="entry name" value="N-terminal domain of ligase-like"/>
    <property type="match status" value="1"/>
</dbReference>
<dbReference type="Pfam" id="PF00501">
    <property type="entry name" value="AMP-binding"/>
    <property type="match status" value="1"/>
</dbReference>
<dbReference type="InterPro" id="IPR045851">
    <property type="entry name" value="AMP-bd_C_sf"/>
</dbReference>
<organism evidence="5 6">
    <name type="scientific">Meganyctiphanes norvegica</name>
    <name type="common">Northern krill</name>
    <name type="synonym">Thysanopoda norvegica</name>
    <dbReference type="NCBI Taxonomy" id="48144"/>
    <lineage>
        <taxon>Eukaryota</taxon>
        <taxon>Metazoa</taxon>
        <taxon>Ecdysozoa</taxon>
        <taxon>Arthropoda</taxon>
        <taxon>Crustacea</taxon>
        <taxon>Multicrustacea</taxon>
        <taxon>Malacostraca</taxon>
        <taxon>Eumalacostraca</taxon>
        <taxon>Eucarida</taxon>
        <taxon>Euphausiacea</taxon>
        <taxon>Euphausiidae</taxon>
        <taxon>Meganyctiphanes</taxon>
    </lineage>
</organism>
<dbReference type="InterPro" id="IPR000873">
    <property type="entry name" value="AMP-dep_synth/lig_dom"/>
</dbReference>
<dbReference type="GO" id="GO:0006631">
    <property type="term" value="P:fatty acid metabolic process"/>
    <property type="evidence" value="ECO:0007669"/>
    <property type="project" value="TreeGrafter"/>
</dbReference>
<sequence>MLRLAIHCVRQHHCFSLSAAGGLKPRVHGFPRLSWVRYSSSTGIAEVVPVFHKALQYSNRVALKDQHGQYTYSELYSRSAYLSQLIQKHIGSKDVVQKRIAVLLPSDASYVISQWATWMAGHIIVPLCTSHPSGQLEYFIEDSQASICITTHSLADKLTPALHGQEVIVLEDSLFKPKVVEALKTESKEKTSAEDETVEDSKIEGAKDLEFYQDSNAMIIYTSGTTGPPKGVVLSHSNLFNQVSCLQKAWGINLSDNLLHVLPLHHIHGIVNCLLCPMYSGAKVVMHSSFNATNVWSSLLSLGTSIEDRINIFMAVPTIYVKLIEEYNNKLIQKETMEEYVKSVCQNNIRLMVCGSAALPLPVLEKWKEITGHTLLERYGMTEIGMALSNPLKGNRTPGYVGSPLPGVEVCIAQFAPDNVQFEVVCKGDNSGTAIEPEGEGKSGELLVKGPNIFKEYWNKPEATQKEFSSNGWFRTGDTAQFDEGIGYKILGRTSVDIIKSGGFKISALDIERHLLAHPNIVDVVVVGVPDITWGQKVAAVVHWNGDEPLDQFELREWCKNSMAHYQIPSVVLPLEESLPRNTMGKVNKKQILKEYFPETIAYP</sequence>
<evidence type="ECO:0000256" key="1">
    <source>
        <dbReference type="ARBA" id="ARBA00006432"/>
    </source>
</evidence>
<feature type="domain" description="AMP-dependent synthetase/ligase" evidence="3">
    <location>
        <begin position="52"/>
        <end position="458"/>
    </location>
</feature>
<keyword evidence="6" id="KW-1185">Reference proteome</keyword>
<comment type="caution">
    <text evidence="5">The sequence shown here is derived from an EMBL/GenBank/DDBJ whole genome shotgun (WGS) entry which is preliminary data.</text>
</comment>
<evidence type="ECO:0008006" key="7">
    <source>
        <dbReference type="Google" id="ProtNLM"/>
    </source>
</evidence>
<evidence type="ECO:0000259" key="4">
    <source>
        <dbReference type="Pfam" id="PF13193"/>
    </source>
</evidence>
<dbReference type="InterPro" id="IPR042099">
    <property type="entry name" value="ANL_N_sf"/>
</dbReference>
<dbReference type="Gene3D" id="3.30.300.30">
    <property type="match status" value="1"/>
</dbReference>
<reference evidence="5 6" key="1">
    <citation type="submission" date="2024-05" db="EMBL/GenBank/DDBJ databases">
        <authorList>
            <person name="Wallberg A."/>
        </authorList>
    </citation>
    <scope>NUCLEOTIDE SEQUENCE [LARGE SCALE GENOMIC DNA]</scope>
</reference>
<evidence type="ECO:0000313" key="5">
    <source>
        <dbReference type="EMBL" id="CAL4080716.1"/>
    </source>
</evidence>
<dbReference type="GO" id="GO:0031956">
    <property type="term" value="F:medium-chain fatty acid-CoA ligase activity"/>
    <property type="evidence" value="ECO:0007669"/>
    <property type="project" value="TreeGrafter"/>
</dbReference>
<gene>
    <name evidence="5" type="ORF">MNOR_LOCUS11367</name>
</gene>
<accession>A0AAV2QDA5</accession>